<dbReference type="GO" id="GO:0004129">
    <property type="term" value="F:cytochrome-c oxidase activity"/>
    <property type="evidence" value="ECO:0007669"/>
    <property type="project" value="InterPro"/>
</dbReference>
<evidence type="ECO:0000256" key="5">
    <source>
        <dbReference type="ARBA" id="ARBA00023136"/>
    </source>
</evidence>
<protein>
    <submittedName>
        <fullName evidence="9">Cytochrome-c oxidase</fullName>
    </submittedName>
</protein>
<dbReference type="SUPFAM" id="SSF81452">
    <property type="entry name" value="Cytochrome c oxidase subunit III-like"/>
    <property type="match status" value="1"/>
</dbReference>
<feature type="transmembrane region" description="Helical" evidence="7">
    <location>
        <begin position="117"/>
        <end position="138"/>
    </location>
</feature>
<dbReference type="GO" id="GO:0019646">
    <property type="term" value="P:aerobic electron transport chain"/>
    <property type="evidence" value="ECO:0007669"/>
    <property type="project" value="InterPro"/>
</dbReference>
<dbReference type="EMBL" id="MZMT01000062">
    <property type="protein sequence ID" value="PIO41392.1"/>
    <property type="molecule type" value="Genomic_DNA"/>
</dbReference>
<dbReference type="Proteomes" id="UP000232163">
    <property type="component" value="Unassembled WGS sequence"/>
</dbReference>
<reference evidence="10" key="1">
    <citation type="journal article" date="2017" name="Int J Environ Stud">
        <title>Does the Miocene-Pliocene relict legume Oxytropis triphylla form nitrogen-fixing nodules with a combination of bacterial strains?</title>
        <authorList>
            <person name="Safronova V."/>
            <person name="Belimov A."/>
            <person name="Sazanova A."/>
            <person name="Kuznetsova I."/>
            <person name="Popova J."/>
            <person name="Andronov E."/>
            <person name="Verkhozina A."/>
            <person name="Tikhonovich I."/>
        </authorList>
    </citation>
    <scope>NUCLEOTIDE SEQUENCE [LARGE SCALE GENOMIC DNA]</scope>
    <source>
        <strain evidence="10">Tri-38</strain>
    </source>
</reference>
<dbReference type="AlphaFoldDB" id="A0A2N9VPH4"/>
<dbReference type="InterPro" id="IPR000298">
    <property type="entry name" value="Cyt_c_oxidase-like_su3"/>
</dbReference>
<feature type="transmembrane region" description="Helical" evidence="7">
    <location>
        <begin position="80"/>
        <end position="105"/>
    </location>
</feature>
<keyword evidence="4 7" id="KW-1133">Transmembrane helix</keyword>
<dbReference type="Pfam" id="PF00510">
    <property type="entry name" value="COX3"/>
    <property type="match status" value="1"/>
</dbReference>
<dbReference type="RefSeq" id="WP_100002540.1">
    <property type="nucleotide sequence ID" value="NZ_CP017942.1"/>
</dbReference>
<evidence type="ECO:0000313" key="10">
    <source>
        <dbReference type="Proteomes" id="UP000232163"/>
    </source>
</evidence>
<evidence type="ECO:0000259" key="8">
    <source>
        <dbReference type="PROSITE" id="PS50253"/>
    </source>
</evidence>
<feature type="transmembrane region" description="Helical" evidence="7">
    <location>
        <begin position="158"/>
        <end position="182"/>
    </location>
</feature>
<keyword evidence="5 7" id="KW-0472">Membrane</keyword>
<feature type="transmembrane region" description="Helical" evidence="7">
    <location>
        <begin position="46"/>
        <end position="68"/>
    </location>
</feature>
<dbReference type="InterPro" id="IPR013833">
    <property type="entry name" value="Cyt_c_oxidase_su3_a-hlx"/>
</dbReference>
<comment type="similarity">
    <text evidence="2 6">Belongs to the cytochrome c oxidase subunit 3 family.</text>
</comment>
<evidence type="ECO:0000256" key="2">
    <source>
        <dbReference type="ARBA" id="ARBA00010581"/>
    </source>
</evidence>
<evidence type="ECO:0000256" key="6">
    <source>
        <dbReference type="RuleBase" id="RU003376"/>
    </source>
</evidence>
<feature type="transmembrane region" description="Helical" evidence="7">
    <location>
        <begin position="202"/>
        <end position="222"/>
    </location>
</feature>
<dbReference type="Gene3D" id="1.20.120.80">
    <property type="entry name" value="Cytochrome c oxidase, subunit III, four-helix bundle"/>
    <property type="match status" value="1"/>
</dbReference>
<keyword evidence="3 6" id="KW-0812">Transmembrane</keyword>
<evidence type="ECO:0000313" key="9">
    <source>
        <dbReference type="EMBL" id="PIO41392.1"/>
    </source>
</evidence>
<organism evidence="9 10">
    <name type="scientific">Phyllobacterium zundukense</name>
    <dbReference type="NCBI Taxonomy" id="1867719"/>
    <lineage>
        <taxon>Bacteria</taxon>
        <taxon>Pseudomonadati</taxon>
        <taxon>Pseudomonadota</taxon>
        <taxon>Alphaproteobacteria</taxon>
        <taxon>Hyphomicrobiales</taxon>
        <taxon>Phyllobacteriaceae</taxon>
        <taxon>Phyllobacterium</taxon>
    </lineage>
</organism>
<comment type="caution">
    <text evidence="9">The sequence shown here is derived from an EMBL/GenBank/DDBJ whole genome shotgun (WGS) entry which is preliminary data.</text>
</comment>
<evidence type="ECO:0000256" key="4">
    <source>
        <dbReference type="ARBA" id="ARBA00022989"/>
    </source>
</evidence>
<dbReference type="PANTHER" id="PTHR11403:SF10">
    <property type="entry name" value="CYTOCHROME C OXIDASE"/>
    <property type="match status" value="1"/>
</dbReference>
<proteinExistence type="inferred from homology"/>
<dbReference type="OrthoDB" id="9808200at2"/>
<evidence type="ECO:0000256" key="7">
    <source>
        <dbReference type="SAM" id="Phobius"/>
    </source>
</evidence>
<comment type="subcellular location">
    <subcellularLocation>
        <location evidence="6">Cell membrane</location>
        <topology evidence="6">Multi-pass membrane protein</topology>
    </subcellularLocation>
    <subcellularLocation>
        <location evidence="1">Membrane</location>
        <topology evidence="1">Multi-pass membrane protein</topology>
    </subcellularLocation>
</comment>
<dbReference type="PROSITE" id="PS50253">
    <property type="entry name" value="COX3"/>
    <property type="match status" value="1"/>
</dbReference>
<keyword evidence="10" id="KW-1185">Reference proteome</keyword>
<evidence type="ECO:0000256" key="1">
    <source>
        <dbReference type="ARBA" id="ARBA00004141"/>
    </source>
</evidence>
<dbReference type="InterPro" id="IPR024791">
    <property type="entry name" value="Cyt_c/ubiquinol_Oxase_su3"/>
</dbReference>
<accession>A0A2N9VPH4</accession>
<dbReference type="GO" id="GO:0005886">
    <property type="term" value="C:plasma membrane"/>
    <property type="evidence" value="ECO:0007669"/>
    <property type="project" value="UniProtKB-SubCell"/>
</dbReference>
<evidence type="ECO:0000256" key="3">
    <source>
        <dbReference type="ARBA" id="ARBA00022692"/>
    </source>
</evidence>
<dbReference type="CDD" id="cd02865">
    <property type="entry name" value="Heme_Cu_Oxidase_III_2"/>
    <property type="match status" value="1"/>
</dbReference>
<dbReference type="PANTHER" id="PTHR11403">
    <property type="entry name" value="CYTOCHROME C OXIDASE SUBUNIT III"/>
    <property type="match status" value="1"/>
</dbReference>
<sequence length="234" mass="25739">MSVILIFLAGLAVVISWWMAQQRLTSKPWLEVGNAGDVPRYDGSSIATAKIGLGVFLAVVGALFTLFISAYFMRMGVEDWWAIPIPGLLWVNTAVLMLSSIALQWAKTEAQNNRNEAMKAGLLAGLVTAIGFLVGQVFAWRELVSAGYVLADNPANSFFYLITGMHGLHIVGGLVALSRTTLKAWEGVPPNKVRLSVELCAMYWHFMLVVWLVLFALFAGWANDFVDICRQLLT</sequence>
<name>A0A2N9VPH4_9HYPH</name>
<dbReference type="KEGG" id="pht:BLM14_24035"/>
<gene>
    <name evidence="9" type="ORF">B5P45_28800</name>
</gene>
<feature type="domain" description="Heme-copper oxidase subunit III family profile" evidence="8">
    <location>
        <begin position="1"/>
        <end position="223"/>
    </location>
</feature>
<dbReference type="InterPro" id="IPR035973">
    <property type="entry name" value="Cyt_c_oxidase_su3-like_sf"/>
</dbReference>